<dbReference type="Proteomes" id="UP000274131">
    <property type="component" value="Unassembled WGS sequence"/>
</dbReference>
<sequence length="76" mass="8093">MQGEKYGGGEGQKLNFGDARRLEDTTLGEERIMATVGDALLEESKNSAVFGTQANAIVKFASGKCGTFNEMIGCDK</sequence>
<reference evidence="3" key="1">
    <citation type="submission" date="2017-02" db="UniProtKB">
        <authorList>
            <consortium name="WormBaseParasite"/>
        </authorList>
    </citation>
    <scope>IDENTIFICATION</scope>
</reference>
<gene>
    <name evidence="1" type="ORF">EVEC_LOCUS9929</name>
</gene>
<organism evidence="3">
    <name type="scientific">Enterobius vermicularis</name>
    <name type="common">Human pinworm</name>
    <dbReference type="NCBI Taxonomy" id="51028"/>
    <lineage>
        <taxon>Eukaryota</taxon>
        <taxon>Metazoa</taxon>
        <taxon>Ecdysozoa</taxon>
        <taxon>Nematoda</taxon>
        <taxon>Chromadorea</taxon>
        <taxon>Rhabditida</taxon>
        <taxon>Spirurina</taxon>
        <taxon>Oxyuridomorpha</taxon>
        <taxon>Oxyuroidea</taxon>
        <taxon>Oxyuridae</taxon>
        <taxon>Enterobius</taxon>
    </lineage>
</organism>
<accession>A0A0N4VID3</accession>
<dbReference type="WBParaSite" id="EVEC_0001058601-mRNA-1">
    <property type="protein sequence ID" value="EVEC_0001058601-mRNA-1"/>
    <property type="gene ID" value="EVEC_0001058601"/>
</dbReference>
<dbReference type="AlphaFoldDB" id="A0A0N4VID3"/>
<evidence type="ECO:0000313" key="2">
    <source>
        <dbReference type="Proteomes" id="UP000274131"/>
    </source>
</evidence>
<protein>
    <submittedName>
        <fullName evidence="3">Peptidase_M13 domain-containing protein</fullName>
    </submittedName>
</protein>
<evidence type="ECO:0000313" key="1">
    <source>
        <dbReference type="EMBL" id="VDD95178.1"/>
    </source>
</evidence>
<dbReference type="EMBL" id="UXUI01010389">
    <property type="protein sequence ID" value="VDD95178.1"/>
    <property type="molecule type" value="Genomic_DNA"/>
</dbReference>
<name>A0A0N4VID3_ENTVE</name>
<keyword evidence="2" id="KW-1185">Reference proteome</keyword>
<proteinExistence type="predicted"/>
<evidence type="ECO:0000313" key="3">
    <source>
        <dbReference type="WBParaSite" id="EVEC_0001058601-mRNA-1"/>
    </source>
</evidence>
<reference evidence="1 2" key="2">
    <citation type="submission" date="2018-10" db="EMBL/GenBank/DDBJ databases">
        <authorList>
            <consortium name="Pathogen Informatics"/>
        </authorList>
    </citation>
    <scope>NUCLEOTIDE SEQUENCE [LARGE SCALE GENOMIC DNA]</scope>
</reference>